<evidence type="ECO:0008006" key="4">
    <source>
        <dbReference type="Google" id="ProtNLM"/>
    </source>
</evidence>
<gene>
    <name evidence="2" type="ORF">CBI31_06290</name>
</gene>
<dbReference type="OrthoDB" id="9786188at2"/>
<protein>
    <recommendedName>
        <fullName evidence="4">SGNH hydrolase-type esterase domain-containing protein</fullName>
    </recommendedName>
</protein>
<reference evidence="2 3" key="1">
    <citation type="submission" date="2017-05" db="EMBL/GenBank/DDBJ databases">
        <title>Genome of Polynucleobacter sp. MWH-Feld-100.</title>
        <authorList>
            <person name="Hahn M.W."/>
        </authorList>
    </citation>
    <scope>NUCLEOTIDE SEQUENCE [LARGE SCALE GENOMIC DNA]</scope>
    <source>
        <strain evidence="2 3">MWH-Feld-100</strain>
    </source>
</reference>
<sequence>MKFLLAIFACLASVNSFGFEIFALGTSNTNCKNSGQAYTTRLNELLAQDKIYATVINAGVDGDRPAFMMTRLEQGLKANPNTKIVIFEPGPNERNPRFNLGPSEEVLAYLQKQNMPTIYVSHVWIQSNEEAQALASKYGVYYYGHWNKNIPTDNDHRLFDMPGGGGGHMTVLGYQKWAQYMLPMIQQVIKEKNIK</sequence>
<dbReference type="Proteomes" id="UP000197528">
    <property type="component" value="Unassembled WGS sequence"/>
</dbReference>
<dbReference type="SUPFAM" id="SSF52266">
    <property type="entry name" value="SGNH hydrolase"/>
    <property type="match status" value="1"/>
</dbReference>
<keyword evidence="3" id="KW-1185">Reference proteome</keyword>
<feature type="chain" id="PRO_5012038593" description="SGNH hydrolase-type esterase domain-containing protein" evidence="1">
    <location>
        <begin position="19"/>
        <end position="195"/>
    </location>
</feature>
<dbReference type="RefSeq" id="WP_088525544.1">
    <property type="nucleotide sequence ID" value="NZ_NGUP01000003.1"/>
</dbReference>
<organism evidence="2 3">
    <name type="scientific">Polynucleobacter campilacus</name>
    <dbReference type="NCBI Taxonomy" id="1743163"/>
    <lineage>
        <taxon>Bacteria</taxon>
        <taxon>Pseudomonadati</taxon>
        <taxon>Pseudomonadota</taxon>
        <taxon>Betaproteobacteria</taxon>
        <taxon>Burkholderiales</taxon>
        <taxon>Burkholderiaceae</taxon>
        <taxon>Polynucleobacter</taxon>
    </lineage>
</organism>
<dbReference type="Gene3D" id="3.40.50.1110">
    <property type="entry name" value="SGNH hydrolase"/>
    <property type="match status" value="1"/>
</dbReference>
<accession>A0A254PTR0</accession>
<proteinExistence type="predicted"/>
<dbReference type="CDD" id="cd00229">
    <property type="entry name" value="SGNH_hydrolase"/>
    <property type="match status" value="1"/>
</dbReference>
<evidence type="ECO:0000313" key="2">
    <source>
        <dbReference type="EMBL" id="OWS69940.1"/>
    </source>
</evidence>
<name>A0A254PTR0_9BURK</name>
<comment type="caution">
    <text evidence="2">The sequence shown here is derived from an EMBL/GenBank/DDBJ whole genome shotgun (WGS) entry which is preliminary data.</text>
</comment>
<dbReference type="GO" id="GO:0016788">
    <property type="term" value="F:hydrolase activity, acting on ester bonds"/>
    <property type="evidence" value="ECO:0007669"/>
    <property type="project" value="UniProtKB-ARBA"/>
</dbReference>
<dbReference type="AlphaFoldDB" id="A0A254PTR0"/>
<evidence type="ECO:0000313" key="3">
    <source>
        <dbReference type="Proteomes" id="UP000197528"/>
    </source>
</evidence>
<dbReference type="InterPro" id="IPR036514">
    <property type="entry name" value="SGNH_hydro_sf"/>
</dbReference>
<keyword evidence="1" id="KW-0732">Signal</keyword>
<evidence type="ECO:0000256" key="1">
    <source>
        <dbReference type="SAM" id="SignalP"/>
    </source>
</evidence>
<feature type="signal peptide" evidence="1">
    <location>
        <begin position="1"/>
        <end position="18"/>
    </location>
</feature>
<dbReference type="EMBL" id="NGUP01000003">
    <property type="protein sequence ID" value="OWS69940.1"/>
    <property type="molecule type" value="Genomic_DNA"/>
</dbReference>